<feature type="transmembrane region" description="Helical" evidence="1">
    <location>
        <begin position="422"/>
        <end position="444"/>
    </location>
</feature>
<keyword evidence="1" id="KW-0812">Transmembrane</keyword>
<feature type="transmembrane region" description="Helical" evidence="1">
    <location>
        <begin position="329"/>
        <end position="350"/>
    </location>
</feature>
<accession>A0A9X3TN69</accession>
<dbReference type="RefSeq" id="WP_271139526.1">
    <property type="nucleotide sequence ID" value="NZ_JAPYYP010000003.1"/>
</dbReference>
<feature type="transmembrane region" description="Helical" evidence="1">
    <location>
        <begin position="66"/>
        <end position="94"/>
    </location>
</feature>
<protein>
    <submittedName>
        <fullName evidence="2">Uncharacterized protein</fullName>
    </submittedName>
</protein>
<evidence type="ECO:0000313" key="2">
    <source>
        <dbReference type="EMBL" id="MDA5107490.1"/>
    </source>
</evidence>
<gene>
    <name evidence="2" type="ORF">O3V59_03885</name>
</gene>
<feature type="transmembrane region" description="Helical" evidence="1">
    <location>
        <begin position="492"/>
        <end position="513"/>
    </location>
</feature>
<feature type="transmembrane region" description="Helical" evidence="1">
    <location>
        <begin position="370"/>
        <end position="389"/>
    </location>
</feature>
<feature type="transmembrane region" description="Helical" evidence="1">
    <location>
        <begin position="186"/>
        <end position="205"/>
    </location>
</feature>
<proteinExistence type="predicted"/>
<feature type="transmembrane region" description="Helical" evidence="1">
    <location>
        <begin position="252"/>
        <end position="276"/>
    </location>
</feature>
<evidence type="ECO:0000313" key="3">
    <source>
        <dbReference type="Proteomes" id="UP001151071"/>
    </source>
</evidence>
<dbReference type="EMBL" id="JAPYYP010000003">
    <property type="protein sequence ID" value="MDA5107490.1"/>
    <property type="molecule type" value="Genomic_DNA"/>
</dbReference>
<keyword evidence="1" id="KW-0472">Membrane</keyword>
<organism evidence="2 3">
    <name type="scientific">Brevibacillus thermoruber</name>
    <dbReference type="NCBI Taxonomy" id="33942"/>
    <lineage>
        <taxon>Bacteria</taxon>
        <taxon>Bacillati</taxon>
        <taxon>Bacillota</taxon>
        <taxon>Bacilli</taxon>
        <taxon>Bacillales</taxon>
        <taxon>Paenibacillaceae</taxon>
        <taxon>Brevibacillus</taxon>
    </lineage>
</organism>
<keyword evidence="3" id="KW-1185">Reference proteome</keyword>
<sequence>MNRTWLLTKMLMKNGSGLWSGKRGSGWKKLLMILLMAVAFFPLMSGYVMGVIGLYDGLAASGQESALLGMGMAIACLGILFFGIFYVLTVYYYSQDVEHLLPLPLKPSDILGAKFLVTLAYEYVPTAFLLLPLLITYGVKSGAGPLYYLYAAVVFLALPVIPLVIASLLAMLFMRVTILGKSRDRFRLIGGVIGIAAVLGFQIVIHRNSAGRDSVEQLTQMILSENNALLSLVTRLFPSTKLGAMALAESGVLAGLGYLLAFLLVSAAFAAAFVLLGDRLYLKGVMGIAETAAKRRCVSGEEFDKLTGRRSPVLAFAAKEWKVLLRTPAYFLNCVLSCFLWPLLMFIPVLSRPDGFATVREWGQFLQEDAAAGIGVAVAFALALFMTSANSVSTTAISRDGQTFFVNKYLPVPYAQIIAAKVVPGTVLGILSMLLMCAAAGLVLHPPVQFLLLALLASLPGIVFINLIGIIIDLRMPKLDWDSEQKAVKQNWNTLFSMAAVVVTAAPTLFLAFQGKPSLYGISLTLFVLFAVLDLVLCRALVTKGPEWMDKIQS</sequence>
<keyword evidence="1" id="KW-1133">Transmembrane helix</keyword>
<feature type="transmembrane region" description="Helical" evidence="1">
    <location>
        <begin position="115"/>
        <end position="135"/>
    </location>
</feature>
<feature type="transmembrane region" description="Helical" evidence="1">
    <location>
        <begin position="147"/>
        <end position="174"/>
    </location>
</feature>
<comment type="caution">
    <text evidence="2">The sequence shown here is derived from an EMBL/GenBank/DDBJ whole genome shotgun (WGS) entry which is preliminary data.</text>
</comment>
<dbReference type="Proteomes" id="UP001151071">
    <property type="component" value="Unassembled WGS sequence"/>
</dbReference>
<name>A0A9X3TN69_9BACL</name>
<reference evidence="2" key="1">
    <citation type="submission" date="2022-12" db="EMBL/GenBank/DDBJ databases">
        <title>Draft genome sequence of the thermophilic strain Brevibacillus thermoruber HT42, isolated from Los Humeros, Puebla, Mexico, with biotechnological potential.</title>
        <authorList>
            <person name="Lara Sanchez J."/>
            <person name="Solis Palacios R."/>
            <person name="Bustos Baena A.S."/>
            <person name="Ruz Baez A.E."/>
            <person name="Espinosa Luna G."/>
            <person name="Oliart Ros R.M."/>
        </authorList>
    </citation>
    <scope>NUCLEOTIDE SEQUENCE</scope>
    <source>
        <strain evidence="2">HT42</strain>
    </source>
</reference>
<feature type="transmembrane region" description="Helical" evidence="1">
    <location>
        <begin position="519"/>
        <end position="542"/>
    </location>
</feature>
<evidence type="ECO:0000256" key="1">
    <source>
        <dbReference type="SAM" id="Phobius"/>
    </source>
</evidence>
<dbReference type="Pfam" id="PF16949">
    <property type="entry name" value="ABC_tran_2"/>
    <property type="match status" value="1"/>
</dbReference>
<dbReference type="InterPro" id="IPR031599">
    <property type="entry name" value="ABC_tran_2"/>
</dbReference>
<dbReference type="AlphaFoldDB" id="A0A9X3TN69"/>
<feature type="transmembrane region" description="Helical" evidence="1">
    <location>
        <begin position="450"/>
        <end position="472"/>
    </location>
</feature>